<dbReference type="InParanoid" id="A0A1Q3AWU4"/>
<feature type="region of interest" description="Disordered" evidence="4">
    <location>
        <begin position="1"/>
        <end position="37"/>
    </location>
</feature>
<dbReference type="OrthoDB" id="415889at2759"/>
<evidence type="ECO:0000256" key="2">
    <source>
        <dbReference type="ARBA" id="ARBA00022763"/>
    </source>
</evidence>
<dbReference type="Pfam" id="PF00730">
    <property type="entry name" value="HhH-GPD"/>
    <property type="match status" value="1"/>
</dbReference>
<evidence type="ECO:0000256" key="4">
    <source>
        <dbReference type="SAM" id="MobiDB-lite"/>
    </source>
</evidence>
<dbReference type="Gene3D" id="1.10.1670.40">
    <property type="match status" value="1"/>
</dbReference>
<dbReference type="SUPFAM" id="SSF48150">
    <property type="entry name" value="DNA-glycosylase"/>
    <property type="match status" value="1"/>
</dbReference>
<dbReference type="AlphaFoldDB" id="A0A1Q3AWU4"/>
<dbReference type="InterPro" id="IPR003265">
    <property type="entry name" value="HhH-GPD_domain"/>
</dbReference>
<dbReference type="GO" id="GO:0006307">
    <property type="term" value="P:DNA alkylation repair"/>
    <property type="evidence" value="ECO:0007669"/>
    <property type="project" value="TreeGrafter"/>
</dbReference>
<evidence type="ECO:0000256" key="3">
    <source>
        <dbReference type="ARBA" id="ARBA00023204"/>
    </source>
</evidence>
<dbReference type="GO" id="GO:0005634">
    <property type="term" value="C:nucleus"/>
    <property type="evidence" value="ECO:0007669"/>
    <property type="project" value="TreeGrafter"/>
</dbReference>
<dbReference type="PANTHER" id="PTHR43003">
    <property type="entry name" value="DNA-3-METHYLADENINE GLYCOSYLASE"/>
    <property type="match status" value="1"/>
</dbReference>
<dbReference type="Proteomes" id="UP000187406">
    <property type="component" value="Unassembled WGS sequence"/>
</dbReference>
<dbReference type="InterPro" id="IPR011257">
    <property type="entry name" value="DNA_glycosylase"/>
</dbReference>
<keyword evidence="2" id="KW-0227">DNA damage</keyword>
<reference evidence="7" key="1">
    <citation type="submission" date="2016-04" db="EMBL/GenBank/DDBJ databases">
        <title>Cephalotus genome sequencing.</title>
        <authorList>
            <person name="Fukushima K."/>
            <person name="Hasebe M."/>
            <person name="Fang X."/>
        </authorList>
    </citation>
    <scope>NUCLEOTIDE SEQUENCE [LARGE SCALE GENOMIC DNA]</scope>
    <source>
        <strain evidence="7">cv. St1</strain>
    </source>
</reference>
<feature type="domain" description="HhH-GPD" evidence="5">
    <location>
        <begin position="100"/>
        <end position="245"/>
    </location>
</feature>
<evidence type="ECO:0000313" key="7">
    <source>
        <dbReference type="Proteomes" id="UP000187406"/>
    </source>
</evidence>
<dbReference type="GO" id="GO:0043916">
    <property type="term" value="F:DNA-7-methylguanine glycosylase activity"/>
    <property type="evidence" value="ECO:0007669"/>
    <property type="project" value="TreeGrafter"/>
</dbReference>
<dbReference type="SMART" id="SM00478">
    <property type="entry name" value="ENDO3c"/>
    <property type="match status" value="1"/>
</dbReference>
<dbReference type="GO" id="GO:0032993">
    <property type="term" value="C:protein-DNA complex"/>
    <property type="evidence" value="ECO:0007669"/>
    <property type="project" value="TreeGrafter"/>
</dbReference>
<organism evidence="6 7">
    <name type="scientific">Cephalotus follicularis</name>
    <name type="common">Albany pitcher plant</name>
    <dbReference type="NCBI Taxonomy" id="3775"/>
    <lineage>
        <taxon>Eukaryota</taxon>
        <taxon>Viridiplantae</taxon>
        <taxon>Streptophyta</taxon>
        <taxon>Embryophyta</taxon>
        <taxon>Tracheophyta</taxon>
        <taxon>Spermatophyta</taxon>
        <taxon>Magnoliopsida</taxon>
        <taxon>eudicotyledons</taxon>
        <taxon>Gunneridae</taxon>
        <taxon>Pentapetalae</taxon>
        <taxon>rosids</taxon>
        <taxon>fabids</taxon>
        <taxon>Oxalidales</taxon>
        <taxon>Cephalotaceae</taxon>
        <taxon>Cephalotus</taxon>
    </lineage>
</organism>
<keyword evidence="3" id="KW-0234">DNA repair</keyword>
<comment type="caution">
    <text evidence="6">The sequence shown here is derived from an EMBL/GenBank/DDBJ whole genome shotgun (WGS) entry which is preliminary data.</text>
</comment>
<dbReference type="Gene3D" id="1.10.340.30">
    <property type="entry name" value="Hypothetical protein, domain 2"/>
    <property type="match status" value="1"/>
</dbReference>
<name>A0A1Q3AWU4_CEPFO</name>
<comment type="similarity">
    <text evidence="1">Belongs to the alkylbase DNA glycosidase AlkA family.</text>
</comment>
<sequence length="250" mass="27921">MENPTRVQTRSQTLKPDPNIPPPPPPPTITTTSSKIPFRPKKRLKLTTIAKPLSSKPEMDLALHHLSTTDPRLATLVATYDPPSFPSSPPPFPSLARSILYQQLATKAATSIYTRFLSLCGGESQVLPATLLSLSPQRLREIGVSARKASYLHDLAQKYVDGTLSDDSILEMDDERLLTMLTLVKGIGAWSVHMFMIFSLHRLDVLPVGDLGVRKGVQLLYGLKDLPKPVEMEQLCDKWRPYRSEFPLWP</sequence>
<feature type="compositionally biased region" description="Pro residues" evidence="4">
    <location>
        <begin position="18"/>
        <end position="28"/>
    </location>
</feature>
<accession>A0A1Q3AWU4</accession>
<dbReference type="GO" id="GO:0008725">
    <property type="term" value="F:DNA-3-methyladenine glycosylase activity"/>
    <property type="evidence" value="ECO:0007669"/>
    <property type="project" value="TreeGrafter"/>
</dbReference>
<dbReference type="InterPro" id="IPR051912">
    <property type="entry name" value="Alkylbase_DNA_Glycosylase/TA"/>
</dbReference>
<dbReference type="CDD" id="cd00056">
    <property type="entry name" value="ENDO3c"/>
    <property type="match status" value="1"/>
</dbReference>
<dbReference type="FunFam" id="1.10.340.30:FF:000004">
    <property type="entry name" value="DNA-3-methyladenine glycosylase II"/>
    <property type="match status" value="1"/>
</dbReference>
<proteinExistence type="inferred from homology"/>
<evidence type="ECO:0000313" key="6">
    <source>
        <dbReference type="EMBL" id="GAV60032.1"/>
    </source>
</evidence>
<dbReference type="GO" id="GO:0006285">
    <property type="term" value="P:base-excision repair, AP site formation"/>
    <property type="evidence" value="ECO:0007669"/>
    <property type="project" value="TreeGrafter"/>
</dbReference>
<dbReference type="STRING" id="3775.A0A1Q3AWU4"/>
<evidence type="ECO:0000259" key="5">
    <source>
        <dbReference type="SMART" id="SM00478"/>
    </source>
</evidence>
<dbReference type="PANTHER" id="PTHR43003:SF8">
    <property type="entry name" value="HHH-GPD DOMAIN-CONTAINING PROTEIN"/>
    <property type="match status" value="1"/>
</dbReference>
<dbReference type="GO" id="GO:0032131">
    <property type="term" value="F:alkylated DNA binding"/>
    <property type="evidence" value="ECO:0007669"/>
    <property type="project" value="TreeGrafter"/>
</dbReference>
<protein>
    <submittedName>
        <fullName evidence="6">HhH-GPD domain-containing protein</fullName>
    </submittedName>
</protein>
<evidence type="ECO:0000256" key="1">
    <source>
        <dbReference type="ARBA" id="ARBA00010817"/>
    </source>
</evidence>
<gene>
    <name evidence="6" type="ORF">CFOL_v3_03563</name>
</gene>
<feature type="compositionally biased region" description="Polar residues" evidence="4">
    <location>
        <begin position="1"/>
        <end position="14"/>
    </location>
</feature>
<keyword evidence="7" id="KW-1185">Reference proteome</keyword>
<dbReference type="EMBL" id="BDDD01000134">
    <property type="protein sequence ID" value="GAV60032.1"/>
    <property type="molecule type" value="Genomic_DNA"/>
</dbReference>